<dbReference type="OrthoDB" id="242013at2"/>
<dbReference type="PANTHER" id="PTHR34512:SF30">
    <property type="entry name" value="OUTER MEMBRANE PROTEIN ASSEMBLY FACTOR BAMB"/>
    <property type="match status" value="1"/>
</dbReference>
<name>A0A0J1ENN1_RHOIS</name>
<dbReference type="PATRIC" id="fig|595434.4.peg.881"/>
<dbReference type="STRING" id="595434.RISK_000915"/>
<dbReference type="SUPFAM" id="SSF50998">
    <property type="entry name" value="Quinoprotein alcohol dehydrogenase-like"/>
    <property type="match status" value="2"/>
</dbReference>
<dbReference type="InterPro" id="IPR015943">
    <property type="entry name" value="WD40/YVTN_repeat-like_dom_sf"/>
</dbReference>
<dbReference type="InterPro" id="IPR011990">
    <property type="entry name" value="TPR-like_helical_dom_sf"/>
</dbReference>
<feature type="compositionally biased region" description="Acidic residues" evidence="1">
    <location>
        <begin position="1602"/>
        <end position="1616"/>
    </location>
</feature>
<dbReference type="Pfam" id="PF13360">
    <property type="entry name" value="PQQ_2"/>
    <property type="match status" value="3"/>
</dbReference>
<dbReference type="Proteomes" id="UP000036367">
    <property type="component" value="Unassembled WGS sequence"/>
</dbReference>
<organism evidence="3 4">
    <name type="scientific">Rhodopirellula islandica</name>
    <dbReference type="NCBI Taxonomy" id="595434"/>
    <lineage>
        <taxon>Bacteria</taxon>
        <taxon>Pseudomonadati</taxon>
        <taxon>Planctomycetota</taxon>
        <taxon>Planctomycetia</taxon>
        <taxon>Pirellulales</taxon>
        <taxon>Pirellulaceae</taxon>
        <taxon>Rhodopirellula</taxon>
    </lineage>
</organism>
<accession>A0A0J1ENN1</accession>
<feature type="domain" description="Pyrrolo-quinoline quinone repeat" evidence="2">
    <location>
        <begin position="486"/>
        <end position="606"/>
    </location>
</feature>
<sequence length="1616" mass="179250">MNSHANLRLDAKVSWMTRSTMAAVIFAGMLFATPGASKVALAQGLFDSRMQMGDAEFLPPPRSMRQIIRDAEEAIEQERYSDAVVRLGDLLLRSSDDPASEMMQDYYAPIASDAEEETDDQRVQPGQPLGNREGMLDRNGRPLDDEAAQAEELARLQSQLPRSLLDHVRDLIGGLPKEGLEIYELRYGPLAGKLLEDAGPKRDWKTVERVRRETFHTQAGYKASVLLAVREWMLGNPLACSLLLDDLVGQQRIVDQVGESVVTLHAIACARADRSIPTPTKYPQAFTSLFPTSEAVDEIAWKEWVLAQSESELVSAESLAENYPLLGGEVDRNGSGAGQMPLSNPRWMVESSASPRQERMIQEKTQQLKATGQLPPPSWTPLRVGDQLLMRTTQRLLGVDFRTGKRVWQYPWFAPPEATLTPDLADPMEEEEDPVDILVQRVWNDVPFGQISSDGQRVFMIDDLSKIEIERFSPFASRGMSSLANTLVALDLKTQGKLLWRLGKSESTPSALAEAFFLGPPLPFRGDLYVIAEIAGEVVLLCLDPADGSVQWQQVLVAVESGGIGADPVRRVAGAMPTYHNGMLICPTGAGATVAVNLVDRTIRWGNQIPRNQEFVHSIYRPNTRVSSNQLSRRWTHSLAIAEGTSVVVTPIECDRLQVLDVLTGRNRFTPRNRIRLAYVAGIQDGLFFVVGADEVSACSLQDGTEVWSTPPDLVRPGQRISGRGVFGNDRYYLPTTTDELIEISLQNGEVLQRRTVRFPLGNLIAIDGELISQSATMVAVAYGEQSLQPRVDALLQKDPDNFFALVRKAELLIEQEQRPRALGLLRRARELDPDNDEVIMLSVEAMLGSLRENPSDTSVDLDALMELIDQPEQRAELLVLQIKGAVAKPTSQIEHAKALGLLLDLSELVLRHPTLNRDMDAVFPNAARQFTVDDWISARVSQLVSSATEEDMVAMTQAVESLVSTRGNMDGATLMRTLQHFSPVVEATRGLRRDMAARALLMEDGFLAERLIWADTMTTDDALESLSNDRLLMLSKLYSKESWNLDRLAVGELLGQRLSETEPTGADTFIEDALQANPVRGRDYEMGEQWPRNVNLEWQSMRMPRSSMMMNDRRYAKTTHLMGRQLRGWNAMSDNMNSLALINPYGIHRAIPVEGFSGMRSFGKELTYSGSLMLLLTQSELIAIDLFRTLGANGEDPIRWRRTLGTDGQPVARRRSAATPFGNQIYRNMMVSATADNGDAQLILGPVLGDRLFLLQGTELICLDTVTGEERWRTTTEAVGTAIVHAEDRVMVVSRSQNQIESYDIHDGGLLETQKRTLGSVISSLGSHLLTVTQVNREANVPADVSEEMRASLEAAKEMLDPQLVELIDMRTGETVQFRVADTQNVNETAAYAEMSDGRYFTLLDHTGRATIWDLLSGREIADVMVPARQGLYGVSVMSIQDQMLILPRHRKPNRDLAATRSVAVSGGAAVQPITAMHAISTVDGSLRWSRSFDDAWGCTVEQPWVTPMLLMARAHLTVPGNGVRRRQMDVMGISVVDGKTLHEIERKETNSNTNVIESRVKLIPHRNTMLAEIQLELLTYTFSEEGSGDNVVPELTPQTDGEDDASEEADDTLE</sequence>
<evidence type="ECO:0000256" key="1">
    <source>
        <dbReference type="SAM" id="MobiDB-lite"/>
    </source>
</evidence>
<feature type="region of interest" description="Disordered" evidence="1">
    <location>
        <begin position="1587"/>
        <end position="1616"/>
    </location>
</feature>
<protein>
    <submittedName>
        <fullName evidence="3">Secreted oxidoreductase</fullName>
    </submittedName>
</protein>
<dbReference type="PANTHER" id="PTHR34512">
    <property type="entry name" value="CELL SURFACE PROTEIN"/>
    <property type="match status" value="1"/>
</dbReference>
<comment type="caution">
    <text evidence="3">The sequence shown here is derived from an EMBL/GenBank/DDBJ whole genome shotgun (WGS) entry which is preliminary data.</text>
</comment>
<gene>
    <name evidence="3" type="ORF">RISK_000915</name>
</gene>
<evidence type="ECO:0000313" key="3">
    <source>
        <dbReference type="EMBL" id="KLU07114.1"/>
    </source>
</evidence>
<dbReference type="EMBL" id="LECT01000007">
    <property type="protein sequence ID" value="KLU07114.1"/>
    <property type="molecule type" value="Genomic_DNA"/>
</dbReference>
<evidence type="ECO:0000313" key="4">
    <source>
        <dbReference type="Proteomes" id="UP000036367"/>
    </source>
</evidence>
<proteinExistence type="predicted"/>
<dbReference type="Gene3D" id="1.25.40.10">
    <property type="entry name" value="Tetratricopeptide repeat domain"/>
    <property type="match status" value="1"/>
</dbReference>
<dbReference type="InterPro" id="IPR011047">
    <property type="entry name" value="Quinoprotein_ADH-like_sf"/>
</dbReference>
<dbReference type="Gene3D" id="2.130.10.10">
    <property type="entry name" value="YVTN repeat-like/Quinoprotein amine dehydrogenase"/>
    <property type="match status" value="2"/>
</dbReference>
<feature type="region of interest" description="Disordered" evidence="1">
    <location>
        <begin position="113"/>
        <end position="141"/>
    </location>
</feature>
<keyword evidence="4" id="KW-1185">Reference proteome</keyword>
<feature type="domain" description="Pyrrolo-quinoline quinone repeat" evidence="2">
    <location>
        <begin position="1243"/>
        <end position="1318"/>
    </location>
</feature>
<dbReference type="SUPFAM" id="SSF48452">
    <property type="entry name" value="TPR-like"/>
    <property type="match status" value="1"/>
</dbReference>
<reference evidence="3" key="1">
    <citation type="submission" date="2015-05" db="EMBL/GenBank/DDBJ databases">
        <title>Permanent draft genome of Rhodopirellula islandicus K833.</title>
        <authorList>
            <person name="Kizina J."/>
            <person name="Richter M."/>
            <person name="Glockner F.O."/>
            <person name="Harder J."/>
        </authorList>
    </citation>
    <scope>NUCLEOTIDE SEQUENCE [LARGE SCALE GENOMIC DNA]</scope>
    <source>
        <strain evidence="3">K833</strain>
    </source>
</reference>
<dbReference type="InterPro" id="IPR002372">
    <property type="entry name" value="PQQ_rpt_dom"/>
</dbReference>
<feature type="domain" description="Pyrrolo-quinoline quinone repeat" evidence="2">
    <location>
        <begin position="624"/>
        <end position="778"/>
    </location>
</feature>
<evidence type="ECO:0000259" key="2">
    <source>
        <dbReference type="Pfam" id="PF13360"/>
    </source>
</evidence>